<dbReference type="PANTHER" id="PTHR30405:SF11">
    <property type="entry name" value="RNA-GUIDED DNA ENDONUCLEASE RV2885C-RELATED"/>
    <property type="match status" value="1"/>
</dbReference>
<dbReference type="GO" id="GO:0006310">
    <property type="term" value="P:DNA recombination"/>
    <property type="evidence" value="ECO:0007669"/>
    <property type="project" value="UniProtKB-KW"/>
</dbReference>
<evidence type="ECO:0000313" key="8">
    <source>
        <dbReference type="EMBL" id="THV37105.1"/>
    </source>
</evidence>
<dbReference type="PANTHER" id="PTHR30405">
    <property type="entry name" value="TRANSPOSASE"/>
    <property type="match status" value="1"/>
</dbReference>
<evidence type="ECO:0000259" key="7">
    <source>
        <dbReference type="Pfam" id="PF07282"/>
    </source>
</evidence>
<dbReference type="NCBIfam" id="TIGR01766">
    <property type="entry name" value="IS200/IS605 family accessory protein TnpB-like domain"/>
    <property type="match status" value="1"/>
</dbReference>
<dbReference type="AlphaFoldDB" id="A0A4S8Q3J8"/>
<evidence type="ECO:0000256" key="5">
    <source>
        <dbReference type="ARBA" id="ARBA00023172"/>
    </source>
</evidence>
<dbReference type="Pfam" id="PF01385">
    <property type="entry name" value="OrfB_IS605"/>
    <property type="match status" value="1"/>
</dbReference>
<dbReference type="EMBL" id="STGY01000071">
    <property type="protein sequence ID" value="THV37105.1"/>
    <property type="molecule type" value="Genomic_DNA"/>
</dbReference>
<keyword evidence="4" id="KW-0238">DNA-binding</keyword>
<dbReference type="Proteomes" id="UP000308760">
    <property type="component" value="Unassembled WGS sequence"/>
</dbReference>
<sequence>MPTPVQASALAATLRVCNEEANRLSERAFRGDAKPTRAHLQRVAYSDFKDRGLSAQPALHVIRKVADAYTVLRANIAAGNLGEPGSRRRVKAESKPVAFRSDAAQPFDDRCLSWQHDAGTASIWTVHGRMKGIRFTGGAEQLKALREHRKGQTDLVCRDGMFYLAATCEVPEADPNERPAGWLGVDLGIVNVATTSDGKVRSGRGRNRQRRREQELRAKLQAKDTKAAKRLLKIRRRKEQRRNRDVNHKVSKRIVAEAERTGHGIALEELKGLRERVRLRKPQRAAVHSWPFAELAEFIAYKAKIAGVPVVYVDPAYTSQECSYCHYIDKRNRPNQAEFRCRSCGVVAHADRNASRNIAARGEMAWNAGRQSRVPAPSLRQCRM</sequence>
<name>A0A4S8Q3J8_9ACTN</name>
<accession>A0A4S8Q3J8</accession>
<proteinExistence type="inferred from homology"/>
<keyword evidence="9" id="KW-1185">Reference proteome</keyword>
<gene>
    <name evidence="8" type="ORF">FAB82_20990</name>
</gene>
<keyword evidence="5" id="KW-0233">DNA recombination</keyword>
<dbReference type="InterPro" id="IPR001959">
    <property type="entry name" value="Transposase"/>
</dbReference>
<dbReference type="InterPro" id="IPR010095">
    <property type="entry name" value="Cas12f1-like_TNB"/>
</dbReference>
<reference evidence="8 9" key="2">
    <citation type="submission" date="2019-05" db="EMBL/GenBank/DDBJ databases">
        <title>Glycomyces buryatensis sp. nov.</title>
        <authorList>
            <person name="Nikitina E."/>
        </authorList>
    </citation>
    <scope>NUCLEOTIDE SEQUENCE [LARGE SCALE GENOMIC DNA]</scope>
    <source>
        <strain evidence="8 9">18</strain>
    </source>
</reference>
<dbReference type="GO" id="GO:0032196">
    <property type="term" value="P:transposition"/>
    <property type="evidence" value="ECO:0007669"/>
    <property type="project" value="UniProtKB-KW"/>
</dbReference>
<comment type="similarity">
    <text evidence="1">In the C-terminal section; belongs to the transposase 35 family.</text>
</comment>
<dbReference type="Pfam" id="PF07282">
    <property type="entry name" value="Cas12f1-like_TNB"/>
    <property type="match status" value="1"/>
</dbReference>
<dbReference type="InterPro" id="IPR051399">
    <property type="entry name" value="RNA-guided_DNA_endo/Transpos"/>
</dbReference>
<evidence type="ECO:0000256" key="3">
    <source>
        <dbReference type="ARBA" id="ARBA00022578"/>
    </source>
</evidence>
<comment type="caution">
    <text evidence="8">The sequence shown here is derived from an EMBL/GenBank/DDBJ whole genome shotgun (WGS) entry which is preliminary data.</text>
</comment>
<feature type="domain" description="Cas12f1-like TNB" evidence="7">
    <location>
        <begin position="292"/>
        <end position="358"/>
    </location>
</feature>
<evidence type="ECO:0000313" key="9">
    <source>
        <dbReference type="Proteomes" id="UP000308760"/>
    </source>
</evidence>
<evidence type="ECO:0000256" key="4">
    <source>
        <dbReference type="ARBA" id="ARBA00023125"/>
    </source>
</evidence>
<keyword evidence="3" id="KW-0815">Transposition</keyword>
<evidence type="ECO:0000256" key="1">
    <source>
        <dbReference type="ARBA" id="ARBA00008761"/>
    </source>
</evidence>
<organism evidence="8 9">
    <name type="scientific">Glycomyces buryatensis</name>
    <dbReference type="NCBI Taxonomy" id="2570927"/>
    <lineage>
        <taxon>Bacteria</taxon>
        <taxon>Bacillati</taxon>
        <taxon>Actinomycetota</taxon>
        <taxon>Actinomycetes</taxon>
        <taxon>Glycomycetales</taxon>
        <taxon>Glycomycetaceae</taxon>
        <taxon>Glycomyces</taxon>
    </lineage>
</organism>
<evidence type="ECO:0000256" key="2">
    <source>
        <dbReference type="ARBA" id="ARBA00011044"/>
    </source>
</evidence>
<dbReference type="GO" id="GO:0003677">
    <property type="term" value="F:DNA binding"/>
    <property type="evidence" value="ECO:0007669"/>
    <property type="project" value="UniProtKB-KW"/>
</dbReference>
<feature type="domain" description="Probable transposase IS891/IS1136/IS1341" evidence="6">
    <location>
        <begin position="168"/>
        <end position="261"/>
    </location>
</feature>
<evidence type="ECO:0000259" key="6">
    <source>
        <dbReference type="Pfam" id="PF01385"/>
    </source>
</evidence>
<dbReference type="OrthoDB" id="4278026at2"/>
<dbReference type="NCBIfam" id="NF040570">
    <property type="entry name" value="guided_TnpB"/>
    <property type="match status" value="1"/>
</dbReference>
<comment type="similarity">
    <text evidence="2">In the N-terminal section; belongs to the transposase 2 family.</text>
</comment>
<protein>
    <submittedName>
        <fullName evidence="8">Transposase</fullName>
    </submittedName>
</protein>
<reference evidence="9" key="1">
    <citation type="submission" date="2019-04" db="EMBL/GenBank/DDBJ databases">
        <title>Nocardioides xinjiangensis sp. nov.</title>
        <authorList>
            <person name="Liu S."/>
        </authorList>
    </citation>
    <scope>NUCLEOTIDE SEQUENCE [LARGE SCALE GENOMIC DNA]</scope>
    <source>
        <strain evidence="9">18</strain>
    </source>
</reference>